<sequence length="128" mass="14061">LLLIKNSEAYCRKASSSASNHSKFSYSVTLNDSTESNDDLVGPIGSCKENLLIGDVPSMLGSAKFGISERARGGKVQGDFSELIHSIMTSSSNTSSNRGVLRRQVDELIKKHIQEEERKEKRVPMNSE</sequence>
<name>A0A0B1TLX7_OESDE</name>
<dbReference type="EMBL" id="KN549675">
    <property type="protein sequence ID" value="KHJ96415.1"/>
    <property type="molecule type" value="Genomic_DNA"/>
</dbReference>
<evidence type="ECO:0000313" key="1">
    <source>
        <dbReference type="EMBL" id="KHJ96415.1"/>
    </source>
</evidence>
<gene>
    <name evidence="1" type="ORF">OESDEN_03624</name>
</gene>
<dbReference type="OrthoDB" id="5870045at2759"/>
<dbReference type="AlphaFoldDB" id="A0A0B1TLX7"/>
<feature type="non-terminal residue" evidence="1">
    <location>
        <position position="1"/>
    </location>
</feature>
<organism evidence="1 2">
    <name type="scientific">Oesophagostomum dentatum</name>
    <name type="common">Nodular worm</name>
    <dbReference type="NCBI Taxonomy" id="61180"/>
    <lineage>
        <taxon>Eukaryota</taxon>
        <taxon>Metazoa</taxon>
        <taxon>Ecdysozoa</taxon>
        <taxon>Nematoda</taxon>
        <taxon>Chromadorea</taxon>
        <taxon>Rhabditida</taxon>
        <taxon>Rhabditina</taxon>
        <taxon>Rhabditomorpha</taxon>
        <taxon>Strongyloidea</taxon>
        <taxon>Strongylidae</taxon>
        <taxon>Oesophagostomum</taxon>
    </lineage>
</organism>
<reference evidence="1 2" key="1">
    <citation type="submission" date="2014-03" db="EMBL/GenBank/DDBJ databases">
        <title>Draft genome of the hookworm Oesophagostomum dentatum.</title>
        <authorList>
            <person name="Mitreva M."/>
        </authorList>
    </citation>
    <scope>NUCLEOTIDE SEQUENCE [LARGE SCALE GENOMIC DNA]</scope>
    <source>
        <strain evidence="1 2">OD-Hann</strain>
    </source>
</reference>
<dbReference type="Proteomes" id="UP000053660">
    <property type="component" value="Unassembled WGS sequence"/>
</dbReference>
<accession>A0A0B1TLX7</accession>
<evidence type="ECO:0000313" key="2">
    <source>
        <dbReference type="Proteomes" id="UP000053660"/>
    </source>
</evidence>
<keyword evidence="2" id="KW-1185">Reference proteome</keyword>
<proteinExistence type="predicted"/>
<protein>
    <submittedName>
        <fullName evidence="1">Uncharacterized protein</fullName>
    </submittedName>
</protein>